<proteinExistence type="inferred from homology"/>
<evidence type="ECO:0000256" key="6">
    <source>
        <dbReference type="ARBA" id="ARBA00034138"/>
    </source>
</evidence>
<dbReference type="InterPro" id="IPR022657">
    <property type="entry name" value="De-COase2_CS"/>
</dbReference>
<dbReference type="PANTHER" id="PTHR11482:SF6">
    <property type="entry name" value="ORNITHINE DECARBOXYLASE 1-RELATED"/>
    <property type="match status" value="1"/>
</dbReference>
<dbReference type="KEGG" id="dli:dnl_49780"/>
<comment type="cofactor">
    <cofactor evidence="1 8">
        <name>pyridoxal 5'-phosphate</name>
        <dbReference type="ChEBI" id="CHEBI:597326"/>
    </cofactor>
</comment>
<comment type="catalytic activity">
    <reaction evidence="7">
        <text>L-ornithine + H(+) = putrescine + CO2</text>
        <dbReference type="Rhea" id="RHEA:22964"/>
        <dbReference type="ChEBI" id="CHEBI:15378"/>
        <dbReference type="ChEBI" id="CHEBI:16526"/>
        <dbReference type="ChEBI" id="CHEBI:46911"/>
        <dbReference type="ChEBI" id="CHEBI:326268"/>
        <dbReference type="EC" id="4.1.1.17"/>
    </reaction>
</comment>
<evidence type="ECO:0000313" key="10">
    <source>
        <dbReference type="EMBL" id="QTA82600.1"/>
    </source>
</evidence>
<dbReference type="SUPFAM" id="SSF50621">
    <property type="entry name" value="Alanine racemase C-terminal domain-like"/>
    <property type="match status" value="1"/>
</dbReference>
<dbReference type="InterPro" id="IPR022644">
    <property type="entry name" value="De-COase2_N"/>
</dbReference>
<evidence type="ECO:0000256" key="4">
    <source>
        <dbReference type="ARBA" id="ARBA00023239"/>
    </source>
</evidence>
<dbReference type="PROSITE" id="PS00879">
    <property type="entry name" value="ODR_DC_2_2"/>
    <property type="match status" value="1"/>
</dbReference>
<feature type="active site" description="Proton donor" evidence="8">
    <location>
        <position position="328"/>
    </location>
</feature>
<dbReference type="Pfam" id="PF02784">
    <property type="entry name" value="Orn_Arg_deC_N"/>
    <property type="match status" value="1"/>
</dbReference>
<evidence type="ECO:0000256" key="8">
    <source>
        <dbReference type="PIRSR" id="PIRSR600183-50"/>
    </source>
</evidence>
<dbReference type="InterPro" id="IPR000183">
    <property type="entry name" value="Orn/DAP/Arg_de-COase"/>
</dbReference>
<dbReference type="GO" id="GO:0004586">
    <property type="term" value="F:ornithine decarboxylase activity"/>
    <property type="evidence" value="ECO:0007669"/>
    <property type="project" value="UniProtKB-EC"/>
</dbReference>
<evidence type="ECO:0000256" key="7">
    <source>
        <dbReference type="ARBA" id="ARBA00049127"/>
    </source>
</evidence>
<dbReference type="SUPFAM" id="SSF51419">
    <property type="entry name" value="PLP-binding barrel"/>
    <property type="match status" value="1"/>
</dbReference>
<dbReference type="GO" id="GO:0005737">
    <property type="term" value="C:cytoplasm"/>
    <property type="evidence" value="ECO:0007669"/>
    <property type="project" value="TreeGrafter"/>
</dbReference>
<feature type="domain" description="Orn/DAP/Arg decarboxylase 2 N-terminal" evidence="9">
    <location>
        <begin position="33"/>
        <end position="265"/>
    </location>
</feature>
<comment type="similarity">
    <text evidence="2">Belongs to the Orn/Lys/Arg decarboxylase class-II family.</text>
</comment>
<sequence>MNTIKISSYESGSQLREIVRCCGAPLLLLDCNTVRHQYRSLSQALPGVEFYYAVKSLSHPDILKTLAEEGAGFDIASSGEIEKVRSLKISPRQTIHTHPIKRDQDIRDALRYGCTTFVIDNMDELVKFLPYKERVGLLLRVSFRSDSAVVDLSKKFGCSIENARGLLEAAAKLGVHIKGLSFHTGSQCTSPDKQVEAVEACNVLIRMHHDLGAAPLSILDIGGGFPISYNGGAIDINSFCMPICRALAQLPPYVSVIAEPGRFISGPSMTSVSTVMGKAVRAGMHWYYLDDGVYGSFSGQIYDHARYPLEVFSDKDNRLASVLAGPTCDSIDVIAEDILLPELNIGDIVAGHMMGAYTAASATEFNSFPKTKIVTLNQVNLPIFPSIIPSSLYSSTIH</sequence>
<dbReference type="InterPro" id="IPR009006">
    <property type="entry name" value="Ala_racemase/Decarboxylase_C"/>
</dbReference>
<accession>A0A975BC90</accession>
<evidence type="ECO:0000256" key="1">
    <source>
        <dbReference type="ARBA" id="ARBA00001933"/>
    </source>
</evidence>
<name>A0A975BC90_9BACT</name>
<dbReference type="PRINTS" id="PR01179">
    <property type="entry name" value="ODADCRBXLASE"/>
</dbReference>
<dbReference type="RefSeq" id="WP_207688511.1">
    <property type="nucleotide sequence ID" value="NZ_CP061799.1"/>
</dbReference>
<comment type="pathway">
    <text evidence="5">Amine and polyamine biosynthesis; putrescine biosynthesis via L-ornithine pathway; putrescine from L-ornithine: step 1/1.</text>
</comment>
<keyword evidence="3 8" id="KW-0663">Pyridoxal phosphate</keyword>
<gene>
    <name evidence="10" type="ORF">dnl_49780</name>
</gene>
<dbReference type="InterPro" id="IPR022653">
    <property type="entry name" value="De-COase2_pyr-phos_BS"/>
</dbReference>
<dbReference type="Gene3D" id="3.20.20.10">
    <property type="entry name" value="Alanine racemase"/>
    <property type="match status" value="1"/>
</dbReference>
<dbReference type="InterPro" id="IPR029066">
    <property type="entry name" value="PLP-binding_barrel"/>
</dbReference>
<reference evidence="10" key="1">
    <citation type="journal article" date="2021" name="Microb. Physiol.">
        <title>Proteogenomic Insights into the Physiology of Marine, Sulfate-Reducing, Filamentous Desulfonema limicola and Desulfonema magnum.</title>
        <authorList>
            <person name="Schnaars V."/>
            <person name="Wohlbrand L."/>
            <person name="Scheve S."/>
            <person name="Hinrichs C."/>
            <person name="Reinhardt R."/>
            <person name="Rabus R."/>
        </authorList>
    </citation>
    <scope>NUCLEOTIDE SEQUENCE</scope>
    <source>
        <strain evidence="10">5ac10</strain>
    </source>
</reference>
<dbReference type="FunFam" id="3.20.20.10:FF:000008">
    <property type="entry name" value="Ornithine decarboxylase"/>
    <property type="match status" value="1"/>
</dbReference>
<dbReference type="EMBL" id="CP061799">
    <property type="protein sequence ID" value="QTA82600.1"/>
    <property type="molecule type" value="Genomic_DNA"/>
</dbReference>
<evidence type="ECO:0000256" key="3">
    <source>
        <dbReference type="ARBA" id="ARBA00022898"/>
    </source>
</evidence>
<dbReference type="AlphaFoldDB" id="A0A975BC90"/>
<dbReference type="Proteomes" id="UP000663720">
    <property type="component" value="Chromosome"/>
</dbReference>
<dbReference type="PROSITE" id="PS00878">
    <property type="entry name" value="ODR_DC_2_1"/>
    <property type="match status" value="1"/>
</dbReference>
<evidence type="ECO:0000259" key="9">
    <source>
        <dbReference type="Pfam" id="PF02784"/>
    </source>
</evidence>
<organism evidence="10 11">
    <name type="scientific">Desulfonema limicola</name>
    <dbReference type="NCBI Taxonomy" id="45656"/>
    <lineage>
        <taxon>Bacteria</taxon>
        <taxon>Pseudomonadati</taxon>
        <taxon>Thermodesulfobacteriota</taxon>
        <taxon>Desulfobacteria</taxon>
        <taxon>Desulfobacterales</taxon>
        <taxon>Desulfococcaceae</taxon>
        <taxon>Desulfonema</taxon>
    </lineage>
</organism>
<dbReference type="EC" id="4.1.1.17" evidence="6"/>
<evidence type="ECO:0000313" key="11">
    <source>
        <dbReference type="Proteomes" id="UP000663720"/>
    </source>
</evidence>
<dbReference type="CDD" id="cd00622">
    <property type="entry name" value="PLPDE_III_ODC"/>
    <property type="match status" value="1"/>
</dbReference>
<dbReference type="Gene3D" id="2.40.37.10">
    <property type="entry name" value="Lyase, Ornithine Decarboxylase, Chain A, domain 1"/>
    <property type="match status" value="1"/>
</dbReference>
<dbReference type="InterPro" id="IPR002433">
    <property type="entry name" value="Orn_de-COase"/>
</dbReference>
<feature type="modified residue" description="N6-(pyridoxal phosphate)lysine" evidence="8">
    <location>
        <position position="55"/>
    </location>
</feature>
<keyword evidence="11" id="KW-1185">Reference proteome</keyword>
<protein>
    <recommendedName>
        <fullName evidence="6">ornithine decarboxylase</fullName>
        <ecNumber evidence="6">4.1.1.17</ecNumber>
    </recommendedName>
</protein>
<evidence type="ECO:0000256" key="2">
    <source>
        <dbReference type="ARBA" id="ARBA00008872"/>
    </source>
</evidence>
<keyword evidence="4" id="KW-0456">Lyase</keyword>
<dbReference type="PRINTS" id="PR01182">
    <property type="entry name" value="ORNDCRBXLASE"/>
</dbReference>
<dbReference type="GO" id="GO:0033387">
    <property type="term" value="P:putrescine biosynthetic process from arginine, via ornithine"/>
    <property type="evidence" value="ECO:0007669"/>
    <property type="project" value="TreeGrafter"/>
</dbReference>
<dbReference type="PANTHER" id="PTHR11482">
    <property type="entry name" value="ARGININE/DIAMINOPIMELATE/ORNITHINE DECARBOXYLASE"/>
    <property type="match status" value="1"/>
</dbReference>
<evidence type="ECO:0000256" key="5">
    <source>
        <dbReference type="ARBA" id="ARBA00034115"/>
    </source>
</evidence>